<dbReference type="Proteomes" id="UP000226384">
    <property type="component" value="Segment"/>
</dbReference>
<reference evidence="3 6" key="2">
    <citation type="submission" date="2020-06" db="EMBL/GenBank/DDBJ databases">
        <authorList>
            <person name="Puxty R.J."/>
            <person name="Weihe C."/>
            <person name="Marston M.F."/>
            <person name="Martiny J.B.H."/>
        </authorList>
    </citation>
    <scope>NUCLEOTIDE SEQUENCE [LARGE SCALE GENOMIC DNA]</scope>
    <source>
        <strain evidence="3">0809CC03</strain>
    </source>
</reference>
<dbReference type="RefSeq" id="YP_009323109.1">
    <property type="nucleotide sequence ID" value="NC_031927.1"/>
</dbReference>
<evidence type="ECO:0000313" key="4">
    <source>
        <dbReference type="Proteomes" id="UP000203902"/>
    </source>
</evidence>
<evidence type="ECO:0000313" key="1">
    <source>
        <dbReference type="EMBL" id="AOV62100.1"/>
    </source>
</evidence>
<evidence type="ECO:0000313" key="5">
    <source>
        <dbReference type="Proteomes" id="UP000226384"/>
    </source>
</evidence>
<dbReference type="KEGG" id="vg:30308230"/>
<reference evidence="3 6" key="3">
    <citation type="submission" date="2020-07" db="EMBL/GenBank/DDBJ databases">
        <title>Signatures of coevolution in a cyanophage population.</title>
        <authorList>
            <person name="Abebe J."/>
        </authorList>
    </citation>
    <scope>NUCLEOTIDE SEQUENCE [LARGE SCALE GENOMIC DNA]</scope>
    <source>
        <strain evidence="3">0809CC03</strain>
    </source>
</reference>
<proteinExistence type="predicted"/>
<dbReference type="GeneID" id="30308230"/>
<reference evidence="4 5" key="1">
    <citation type="journal article" date="2016" name="Virology">
        <title>The genomic content and context of auxiliary metabolic genes in marine cyanomyoviruses.</title>
        <authorList>
            <person name="Crummett L.T."/>
            <person name="Puxty R.J."/>
            <person name="Weihe C."/>
            <person name="Marston M.F."/>
            <person name="Martiny J.B."/>
        </authorList>
    </citation>
    <scope>NUCLEOTIDE SEQUENCE [LARGE SCALE GENOMIC DNA]</scope>
    <source>
        <strain evidence="1">0910CC49</strain>
        <strain evidence="2">0910SB42</strain>
    </source>
</reference>
<dbReference type="EMBL" id="MT586120">
    <property type="protein sequence ID" value="QLF86229.1"/>
    <property type="molecule type" value="Genomic_DNA"/>
</dbReference>
<evidence type="ECO:0000313" key="2">
    <source>
        <dbReference type="EMBL" id="AOV62363.1"/>
    </source>
</evidence>
<keyword evidence="4" id="KW-1185">Reference proteome</keyword>
<dbReference type="EMBL" id="KU686212">
    <property type="protein sequence ID" value="AOV62100.1"/>
    <property type="molecule type" value="Genomic_DNA"/>
</dbReference>
<gene>
    <name evidence="1" type="ORF">C490910_176</name>
    <name evidence="3" type="ORF">CC030809_00173</name>
    <name evidence="2" type="ORF">S420910_175</name>
</gene>
<evidence type="ECO:0000313" key="6">
    <source>
        <dbReference type="Proteomes" id="UP000510897"/>
    </source>
</evidence>
<organism evidence="1 4">
    <name type="scientific">Synechococcus phage S-CAM7</name>
    <dbReference type="NCBI Taxonomy" id="1883368"/>
    <lineage>
        <taxon>Viruses</taxon>
        <taxon>Duplodnaviria</taxon>
        <taxon>Heunggongvirae</taxon>
        <taxon>Uroviricota</taxon>
        <taxon>Caudoviricetes</taxon>
        <taxon>Pantevenvirales</taxon>
        <taxon>Kyanoviridae</taxon>
        <taxon>Mazuvirus</taxon>
        <taxon>Mazuvirus scam7</taxon>
    </lineage>
</organism>
<dbReference type="InterPro" id="IPR046691">
    <property type="entry name" value="DUF6561"/>
</dbReference>
<evidence type="ECO:0000313" key="3">
    <source>
        <dbReference type="EMBL" id="QLF86229.1"/>
    </source>
</evidence>
<dbReference type="Pfam" id="PF20198">
    <property type="entry name" value="DUF6561"/>
    <property type="match status" value="1"/>
</dbReference>
<name>A0A1D8KTV7_9CAUD</name>
<dbReference type="Proteomes" id="UP000510897">
    <property type="component" value="Segment"/>
</dbReference>
<accession>A0A1D8KTV7</accession>
<dbReference type="OrthoDB" id="28400at10239"/>
<protein>
    <submittedName>
        <fullName evidence="1">Uncharacterized protein</fullName>
    </submittedName>
</protein>
<sequence length="93" mass="10275">MDEMIRVLLLKDGRTIVTKLEEVTDHDIGEPDCVMIDPVIYDTSVEEYVDALSRFPGAKITSETKMAILSDNILTMVTPATALLAEYLVTIGD</sequence>
<dbReference type="Proteomes" id="UP000203902">
    <property type="component" value="Segment"/>
</dbReference>
<dbReference type="EMBL" id="KU686213">
    <property type="protein sequence ID" value="AOV62363.1"/>
    <property type="molecule type" value="Genomic_DNA"/>
</dbReference>